<dbReference type="Proteomes" id="UP000293874">
    <property type="component" value="Unassembled WGS sequence"/>
</dbReference>
<comment type="caution">
    <text evidence="4">The sequence shown here is derived from an EMBL/GenBank/DDBJ whole genome shotgun (WGS) entry which is preliminary data.</text>
</comment>
<dbReference type="PANTHER" id="PTHR30273">
    <property type="entry name" value="PERIPLASMIC SIGNAL SENSOR AND SIGMA FACTOR ACTIVATOR FECR-RELATED"/>
    <property type="match status" value="1"/>
</dbReference>
<name>A0A4Q7MZ01_9BACT</name>
<feature type="transmembrane region" description="Helical" evidence="1">
    <location>
        <begin position="94"/>
        <end position="112"/>
    </location>
</feature>
<feature type="domain" description="Protein FecR C-terminal" evidence="3">
    <location>
        <begin position="324"/>
        <end position="391"/>
    </location>
</feature>
<keyword evidence="5" id="KW-1185">Reference proteome</keyword>
<dbReference type="Gene3D" id="2.60.120.1440">
    <property type="match status" value="1"/>
</dbReference>
<sequence length="394" mass="44667">MSDKEGFVALLNKYVTGNITAEEEKLFLSMVQEHASDPALEEALWESYQQSADLEFWSDDYRKAFAGKIMQRIHPTIKEEKGTVIPMRRRFPRIAVAAAVLVLLAAGAYLWLQFRNVSRDPVAMHNDLPPGKDGAVLTLSDGRKMVLDSLRNGMVAKESNAEIMLTDGKLSYTSSEQPAEEIAYNIMSTPKGRQFQLVLPDGSKVWLNAASSIRYPVVFRGKQRMVELEGEAYFEIAADAKMPFKVKVNDGNEVEVLGTRFNVNAYYNESNISTTLLEGSVRVNAGTQSVILKPRQQARADREVQRLLRDDADINKVLAWKNGYFDFNNEGLQLMMRQLERWYDINVLYEGKIPDIVFQGKMDRNVQLSDVVRFLTMFGIKTRLEERTLIISGS</sequence>
<dbReference type="PANTHER" id="PTHR30273:SF2">
    <property type="entry name" value="PROTEIN FECR"/>
    <property type="match status" value="1"/>
</dbReference>
<evidence type="ECO:0000259" key="2">
    <source>
        <dbReference type="Pfam" id="PF04773"/>
    </source>
</evidence>
<dbReference type="Pfam" id="PF04773">
    <property type="entry name" value="FecR"/>
    <property type="match status" value="1"/>
</dbReference>
<accession>A0A4Q7MZ01</accession>
<dbReference type="GO" id="GO:0016989">
    <property type="term" value="F:sigma factor antagonist activity"/>
    <property type="evidence" value="ECO:0007669"/>
    <property type="project" value="TreeGrafter"/>
</dbReference>
<dbReference type="AlphaFoldDB" id="A0A4Q7MZ01"/>
<reference evidence="4 5" key="1">
    <citation type="submission" date="2019-02" db="EMBL/GenBank/DDBJ databases">
        <title>Genomic Encyclopedia of Type Strains, Phase IV (KMG-IV): sequencing the most valuable type-strain genomes for metagenomic binning, comparative biology and taxonomic classification.</title>
        <authorList>
            <person name="Goeker M."/>
        </authorList>
    </citation>
    <scope>NUCLEOTIDE SEQUENCE [LARGE SCALE GENOMIC DNA]</scope>
    <source>
        <strain evidence="4 5">DSM 18116</strain>
    </source>
</reference>
<dbReference type="EMBL" id="SGXA01000001">
    <property type="protein sequence ID" value="RZS74173.1"/>
    <property type="molecule type" value="Genomic_DNA"/>
</dbReference>
<dbReference type="OrthoDB" id="625980at2"/>
<protein>
    <submittedName>
        <fullName evidence="4">FecR family protein</fullName>
    </submittedName>
</protein>
<dbReference type="InterPro" id="IPR032508">
    <property type="entry name" value="FecR_C"/>
</dbReference>
<keyword evidence="1" id="KW-0812">Transmembrane</keyword>
<evidence type="ECO:0000313" key="5">
    <source>
        <dbReference type="Proteomes" id="UP000293874"/>
    </source>
</evidence>
<dbReference type="InterPro" id="IPR012373">
    <property type="entry name" value="Ferrdict_sens_TM"/>
</dbReference>
<evidence type="ECO:0000313" key="4">
    <source>
        <dbReference type="EMBL" id="RZS74173.1"/>
    </source>
</evidence>
<evidence type="ECO:0000256" key="1">
    <source>
        <dbReference type="SAM" id="Phobius"/>
    </source>
</evidence>
<dbReference type="FunFam" id="2.60.120.1440:FF:000001">
    <property type="entry name" value="Putative anti-sigma factor"/>
    <property type="match status" value="1"/>
</dbReference>
<dbReference type="RefSeq" id="WP_130538654.1">
    <property type="nucleotide sequence ID" value="NZ_CP042431.1"/>
</dbReference>
<gene>
    <name evidence="4" type="ORF">EV199_0017</name>
</gene>
<dbReference type="InterPro" id="IPR006860">
    <property type="entry name" value="FecR"/>
</dbReference>
<organism evidence="4 5">
    <name type="scientific">Pseudobacter ginsenosidimutans</name>
    <dbReference type="NCBI Taxonomy" id="661488"/>
    <lineage>
        <taxon>Bacteria</taxon>
        <taxon>Pseudomonadati</taxon>
        <taxon>Bacteroidota</taxon>
        <taxon>Chitinophagia</taxon>
        <taxon>Chitinophagales</taxon>
        <taxon>Chitinophagaceae</taxon>
        <taxon>Pseudobacter</taxon>
    </lineage>
</organism>
<dbReference type="Pfam" id="PF16344">
    <property type="entry name" value="FecR_C"/>
    <property type="match status" value="1"/>
</dbReference>
<keyword evidence="1" id="KW-0472">Membrane</keyword>
<proteinExistence type="predicted"/>
<dbReference type="Gene3D" id="3.55.50.30">
    <property type="match status" value="1"/>
</dbReference>
<keyword evidence="1" id="KW-1133">Transmembrane helix</keyword>
<feature type="domain" description="FecR protein" evidence="2">
    <location>
        <begin position="187"/>
        <end position="282"/>
    </location>
</feature>
<evidence type="ECO:0000259" key="3">
    <source>
        <dbReference type="Pfam" id="PF16344"/>
    </source>
</evidence>